<proteinExistence type="predicted"/>
<dbReference type="AlphaFoldDB" id="A0A2T7NHR2"/>
<name>A0A2T7NHR2_POMCA</name>
<dbReference type="SUPFAM" id="SSF51905">
    <property type="entry name" value="FAD/NAD(P)-binding domain"/>
    <property type="match status" value="1"/>
</dbReference>
<dbReference type="InterPro" id="IPR036188">
    <property type="entry name" value="FAD/NAD-bd_sf"/>
</dbReference>
<dbReference type="InterPro" id="IPR029731">
    <property type="entry name" value="OSGIN1/2"/>
</dbReference>
<dbReference type="OMA" id="MDLHDKE"/>
<dbReference type="PANTHER" id="PTHR15192:SF8">
    <property type="entry name" value="FAD_NAD(P)-BINDING DOMAIN-CONTAINING PROTEIN"/>
    <property type="match status" value="1"/>
</dbReference>
<dbReference type="STRING" id="400727.A0A2T7NHR2"/>
<keyword evidence="2" id="KW-1185">Reference proteome</keyword>
<organism evidence="1 2">
    <name type="scientific">Pomacea canaliculata</name>
    <name type="common">Golden apple snail</name>
    <dbReference type="NCBI Taxonomy" id="400727"/>
    <lineage>
        <taxon>Eukaryota</taxon>
        <taxon>Metazoa</taxon>
        <taxon>Spiralia</taxon>
        <taxon>Lophotrochozoa</taxon>
        <taxon>Mollusca</taxon>
        <taxon>Gastropoda</taxon>
        <taxon>Caenogastropoda</taxon>
        <taxon>Architaenioglossa</taxon>
        <taxon>Ampullarioidea</taxon>
        <taxon>Ampullariidae</taxon>
        <taxon>Pomacea</taxon>
    </lineage>
</organism>
<protein>
    <recommendedName>
        <fullName evidence="3">FAD/NAD(P)-binding domain-containing protein</fullName>
    </recommendedName>
</protein>
<evidence type="ECO:0000313" key="2">
    <source>
        <dbReference type="Proteomes" id="UP000245119"/>
    </source>
</evidence>
<evidence type="ECO:0008006" key="3">
    <source>
        <dbReference type="Google" id="ProtNLM"/>
    </source>
</evidence>
<evidence type="ECO:0000313" key="1">
    <source>
        <dbReference type="EMBL" id="PVD20713.1"/>
    </source>
</evidence>
<gene>
    <name evidence="1" type="ORF">C0Q70_18872</name>
</gene>
<dbReference type="EMBL" id="PZQS01000012">
    <property type="protein sequence ID" value="PVD20713.1"/>
    <property type="molecule type" value="Genomic_DNA"/>
</dbReference>
<reference evidence="1 2" key="1">
    <citation type="submission" date="2018-04" db="EMBL/GenBank/DDBJ databases">
        <title>The genome of golden apple snail Pomacea canaliculata provides insight into stress tolerance and invasive adaptation.</title>
        <authorList>
            <person name="Liu C."/>
            <person name="Liu B."/>
            <person name="Ren Y."/>
            <person name="Zhang Y."/>
            <person name="Wang H."/>
            <person name="Li S."/>
            <person name="Jiang F."/>
            <person name="Yin L."/>
            <person name="Zhang G."/>
            <person name="Qian W."/>
            <person name="Fan W."/>
        </authorList>
    </citation>
    <scope>NUCLEOTIDE SEQUENCE [LARGE SCALE GENOMIC DNA]</scope>
    <source>
        <strain evidence="1">SZHN2017</strain>
        <tissue evidence="1">Muscle</tissue>
    </source>
</reference>
<sequence length="533" mass="59304">MAASRLCCRQKSENYTDVVIIGNGPSAITLSYMLHGYRPYYNGAPHSNSILINKLRDNKASVVEQDLEFLSEGLEGRSTNPVALLWDTLSHPDADLGADNPSVLDWKLEKEKVIPHVVLGKTKVGGSWQNMEGSMHTISQNNWMELPGCPFREWLAKRHRRMDVQGGRATVADVRSYYEEYVEDMGLRKHFRDYHVVTSIQKVFDLRNCADSESGEVEHCCQNIQENHCFLWEVRGYFTKVAASAHNVKDMEEKEEENQYICDWSSFSEDLMDQSADAPSSREEFCFVTPHVVLATGTYDVPNRLGIKGENQPSVLHSLCAFEQLLTDGVLTSSSSPVCIVGAGLSAADAILMALNSGIPVIHIFRRAPNDPSLIFKKLPRSMYPEYHRVASLMKGETENELYQAYPRHRLVEVSSQMVFLKPCSSSSRSPSPHGADGSIISVDVSCTVIMIGSRPDLSFLANGGRNLGVVPKWQIDSKHNPVDVDLFTYQSVHEPRLFAMGPLVGDNFVRFGIGGALGITNHLMQCSQKGGL</sequence>
<dbReference type="Proteomes" id="UP000245119">
    <property type="component" value="Linkage Group LG12"/>
</dbReference>
<dbReference type="OrthoDB" id="412005at2759"/>
<comment type="caution">
    <text evidence="1">The sequence shown here is derived from an EMBL/GenBank/DDBJ whole genome shotgun (WGS) entry which is preliminary data.</text>
</comment>
<accession>A0A2T7NHR2</accession>
<dbReference type="PANTHER" id="PTHR15192">
    <property type="entry name" value="PROTEIN CBG05349"/>
    <property type="match status" value="1"/>
</dbReference>
<dbReference type="Gene3D" id="3.50.50.60">
    <property type="entry name" value="FAD/NAD(P)-binding domain"/>
    <property type="match status" value="2"/>
</dbReference>